<dbReference type="Proteomes" id="UP001586593">
    <property type="component" value="Unassembled WGS sequence"/>
</dbReference>
<protein>
    <recommendedName>
        <fullName evidence="2">Serine hydrolase domain-containing protein</fullName>
    </recommendedName>
</protein>
<sequence length="218" mass="24431">MAPLKVLCLHGAQLSSEARPYLGKFEKKYGFVLDFVNGPVRTEPEASIANFWDQPCYRFFHWAPSPVPFTIEQVEAAYDYLYGVLRDRGPFDGVIGFSQGSVMAVALLLHHARLHPDEPPLFRFAVLFSIPHLPDEDANGTPLVWGRINVPSLHVCGEGDEMWFESSKRTFERNCVEGSAEMIIHKEGHVVPKDPATVERVIEGIGRLLKRAGVSQTE</sequence>
<dbReference type="Pfam" id="PF03959">
    <property type="entry name" value="FSH1"/>
    <property type="match status" value="1"/>
</dbReference>
<dbReference type="SUPFAM" id="SSF53474">
    <property type="entry name" value="alpha/beta-Hydrolases"/>
    <property type="match status" value="1"/>
</dbReference>
<comment type="caution">
    <text evidence="3">The sequence shown here is derived from an EMBL/GenBank/DDBJ whole genome shotgun (WGS) entry which is preliminary data.</text>
</comment>
<gene>
    <name evidence="3" type="ORF">VTK73DRAFT_9625</name>
</gene>
<name>A0ABR3XKW1_9PEZI</name>
<dbReference type="Gene3D" id="3.40.50.1820">
    <property type="entry name" value="alpha/beta hydrolase"/>
    <property type="match status" value="1"/>
</dbReference>
<dbReference type="PANTHER" id="PTHR48070">
    <property type="entry name" value="ESTERASE OVCA2"/>
    <property type="match status" value="1"/>
</dbReference>
<keyword evidence="4" id="KW-1185">Reference proteome</keyword>
<evidence type="ECO:0000256" key="1">
    <source>
        <dbReference type="ARBA" id="ARBA00022801"/>
    </source>
</evidence>
<feature type="domain" description="Serine hydrolase" evidence="2">
    <location>
        <begin position="3"/>
        <end position="198"/>
    </location>
</feature>
<dbReference type="InterPro" id="IPR005645">
    <property type="entry name" value="FSH-like_dom"/>
</dbReference>
<evidence type="ECO:0000313" key="3">
    <source>
        <dbReference type="EMBL" id="KAL1876187.1"/>
    </source>
</evidence>
<evidence type="ECO:0000259" key="2">
    <source>
        <dbReference type="Pfam" id="PF03959"/>
    </source>
</evidence>
<proteinExistence type="predicted"/>
<evidence type="ECO:0000313" key="4">
    <source>
        <dbReference type="Proteomes" id="UP001586593"/>
    </source>
</evidence>
<reference evidence="3 4" key="1">
    <citation type="journal article" date="2024" name="Commun. Biol.">
        <title>Comparative genomic analysis of thermophilic fungi reveals convergent evolutionary adaptations and gene losses.</title>
        <authorList>
            <person name="Steindorff A.S."/>
            <person name="Aguilar-Pontes M.V."/>
            <person name="Robinson A.J."/>
            <person name="Andreopoulos B."/>
            <person name="LaButti K."/>
            <person name="Kuo A."/>
            <person name="Mondo S."/>
            <person name="Riley R."/>
            <person name="Otillar R."/>
            <person name="Haridas S."/>
            <person name="Lipzen A."/>
            <person name="Grimwood J."/>
            <person name="Schmutz J."/>
            <person name="Clum A."/>
            <person name="Reid I.D."/>
            <person name="Moisan M.C."/>
            <person name="Butler G."/>
            <person name="Nguyen T.T.M."/>
            <person name="Dewar K."/>
            <person name="Conant G."/>
            <person name="Drula E."/>
            <person name="Henrissat B."/>
            <person name="Hansel C."/>
            <person name="Singer S."/>
            <person name="Hutchinson M.I."/>
            <person name="de Vries R.P."/>
            <person name="Natvig D.O."/>
            <person name="Powell A.J."/>
            <person name="Tsang A."/>
            <person name="Grigoriev I.V."/>
        </authorList>
    </citation>
    <scope>NUCLEOTIDE SEQUENCE [LARGE SCALE GENOMIC DNA]</scope>
    <source>
        <strain evidence="3 4">ATCC 24622</strain>
    </source>
</reference>
<dbReference type="InterPro" id="IPR050593">
    <property type="entry name" value="LovG"/>
</dbReference>
<dbReference type="InterPro" id="IPR029058">
    <property type="entry name" value="AB_hydrolase_fold"/>
</dbReference>
<accession>A0ABR3XKW1</accession>
<dbReference type="EMBL" id="JAZHXJ010000082">
    <property type="protein sequence ID" value="KAL1876187.1"/>
    <property type="molecule type" value="Genomic_DNA"/>
</dbReference>
<dbReference type="PANTHER" id="PTHR48070:SF4">
    <property type="entry name" value="ESTERASE ALNB"/>
    <property type="match status" value="1"/>
</dbReference>
<organism evidence="3 4">
    <name type="scientific">Phialemonium thermophilum</name>
    <dbReference type="NCBI Taxonomy" id="223376"/>
    <lineage>
        <taxon>Eukaryota</taxon>
        <taxon>Fungi</taxon>
        <taxon>Dikarya</taxon>
        <taxon>Ascomycota</taxon>
        <taxon>Pezizomycotina</taxon>
        <taxon>Sordariomycetes</taxon>
        <taxon>Sordariomycetidae</taxon>
        <taxon>Cephalothecales</taxon>
        <taxon>Cephalothecaceae</taxon>
        <taxon>Phialemonium</taxon>
    </lineage>
</organism>
<keyword evidence="1" id="KW-0378">Hydrolase</keyword>